<accession>A0ABP4ZWD6</accession>
<evidence type="ECO:0000313" key="2">
    <source>
        <dbReference type="EMBL" id="GAA1874856.1"/>
    </source>
</evidence>
<dbReference type="Proteomes" id="UP001501094">
    <property type="component" value="Unassembled WGS sequence"/>
</dbReference>
<feature type="compositionally biased region" description="Low complexity" evidence="1">
    <location>
        <begin position="237"/>
        <end position="255"/>
    </location>
</feature>
<feature type="compositionally biased region" description="Polar residues" evidence="1">
    <location>
        <begin position="256"/>
        <end position="270"/>
    </location>
</feature>
<evidence type="ECO:0000256" key="1">
    <source>
        <dbReference type="SAM" id="MobiDB-lite"/>
    </source>
</evidence>
<keyword evidence="3" id="KW-1185">Reference proteome</keyword>
<dbReference type="RefSeq" id="WP_344106113.1">
    <property type="nucleotide sequence ID" value="NZ_BAAANL010000010.1"/>
</dbReference>
<dbReference type="EMBL" id="BAAANL010000010">
    <property type="protein sequence ID" value="GAA1874856.1"/>
    <property type="molecule type" value="Genomic_DNA"/>
</dbReference>
<dbReference type="InterPro" id="IPR047715">
    <property type="entry name" value="EboA_dom"/>
</dbReference>
<proteinExistence type="predicted"/>
<feature type="region of interest" description="Disordered" evidence="1">
    <location>
        <begin position="1"/>
        <end position="21"/>
    </location>
</feature>
<organism evidence="2 3">
    <name type="scientific">Myceligenerans crystallogenes</name>
    <dbReference type="NCBI Taxonomy" id="316335"/>
    <lineage>
        <taxon>Bacteria</taxon>
        <taxon>Bacillati</taxon>
        <taxon>Actinomycetota</taxon>
        <taxon>Actinomycetes</taxon>
        <taxon>Micrococcales</taxon>
        <taxon>Promicromonosporaceae</taxon>
        <taxon>Myceligenerans</taxon>
    </lineage>
</organism>
<name>A0ABP4ZWD6_9MICO</name>
<comment type="caution">
    <text evidence="2">The sequence shown here is derived from an EMBL/GenBank/DDBJ whole genome shotgun (WGS) entry which is preliminary data.</text>
</comment>
<protein>
    <recommendedName>
        <fullName evidence="4">Sugar phosphate isomerase/epimerase</fullName>
    </recommendedName>
</protein>
<sequence length="270" mass="27510">MTDVPTGGAASRAQDPPGPARAHALALDPAALRPFLRDPDWLDAARDAVAADPAALPRRFALAGRRAGRGPLHPVADPSGVVHGTADDAARAALVVALATVATGEITTSAIAAPELAALLTTLYDEGDTAERRGVLRGLDALAVRGTLPEPLVTAGIPLAEDALRANDTSLVAAGAGPFGGRHLDAHTWRHAVLKLVFLGVPLDAVAHLAERADAELARMARDLAAERRAAGRDVPPDLARLLGGLPAGAVPPAGTSTTTNSPAPRTTKE</sequence>
<dbReference type="NCBIfam" id="NF035938">
    <property type="entry name" value="EboA_domain"/>
    <property type="match status" value="1"/>
</dbReference>
<feature type="region of interest" description="Disordered" evidence="1">
    <location>
        <begin position="228"/>
        <end position="270"/>
    </location>
</feature>
<evidence type="ECO:0008006" key="4">
    <source>
        <dbReference type="Google" id="ProtNLM"/>
    </source>
</evidence>
<evidence type="ECO:0000313" key="3">
    <source>
        <dbReference type="Proteomes" id="UP001501094"/>
    </source>
</evidence>
<reference evidence="3" key="1">
    <citation type="journal article" date="2019" name="Int. J. Syst. Evol. Microbiol.">
        <title>The Global Catalogue of Microorganisms (GCM) 10K type strain sequencing project: providing services to taxonomists for standard genome sequencing and annotation.</title>
        <authorList>
            <consortium name="The Broad Institute Genomics Platform"/>
            <consortium name="The Broad Institute Genome Sequencing Center for Infectious Disease"/>
            <person name="Wu L."/>
            <person name="Ma J."/>
        </authorList>
    </citation>
    <scope>NUCLEOTIDE SEQUENCE [LARGE SCALE GENOMIC DNA]</scope>
    <source>
        <strain evidence="3">JCM 14326</strain>
    </source>
</reference>
<gene>
    <name evidence="2" type="ORF">GCM10009751_38100</name>
</gene>